<protein>
    <recommendedName>
        <fullName evidence="1">Glycosyl transferase family 1 domain-containing protein</fullName>
    </recommendedName>
</protein>
<evidence type="ECO:0000259" key="1">
    <source>
        <dbReference type="Pfam" id="PF00534"/>
    </source>
</evidence>
<organism evidence="2 3">
    <name type="scientific">Pediococcus cellicola</name>
    <dbReference type="NCBI Taxonomy" id="319652"/>
    <lineage>
        <taxon>Bacteria</taxon>
        <taxon>Bacillati</taxon>
        <taxon>Bacillota</taxon>
        <taxon>Bacilli</taxon>
        <taxon>Lactobacillales</taxon>
        <taxon>Lactobacillaceae</taxon>
        <taxon>Pediococcus</taxon>
    </lineage>
</organism>
<dbReference type="STRING" id="319652.IV80_GL000864"/>
<dbReference type="GO" id="GO:0016757">
    <property type="term" value="F:glycosyltransferase activity"/>
    <property type="evidence" value="ECO:0007669"/>
    <property type="project" value="InterPro"/>
</dbReference>
<dbReference type="PANTHER" id="PTHR12526:SF630">
    <property type="entry name" value="GLYCOSYLTRANSFERASE"/>
    <property type="match status" value="1"/>
</dbReference>
<dbReference type="Pfam" id="PF00534">
    <property type="entry name" value="Glycos_transf_1"/>
    <property type="match status" value="1"/>
</dbReference>
<dbReference type="Proteomes" id="UP000051568">
    <property type="component" value="Unassembled WGS sequence"/>
</dbReference>
<dbReference type="PANTHER" id="PTHR12526">
    <property type="entry name" value="GLYCOSYLTRANSFERASE"/>
    <property type="match status" value="1"/>
</dbReference>
<gene>
    <name evidence="2" type="ORF">IV80_GL000864</name>
</gene>
<dbReference type="SUPFAM" id="SSF53756">
    <property type="entry name" value="UDP-Glycosyltransferase/glycogen phosphorylase"/>
    <property type="match status" value="1"/>
</dbReference>
<accession>A0A0R2J040</accession>
<dbReference type="Gene3D" id="3.40.50.2000">
    <property type="entry name" value="Glycogen Phosphorylase B"/>
    <property type="match status" value="3"/>
</dbReference>
<evidence type="ECO:0000313" key="2">
    <source>
        <dbReference type="EMBL" id="KRN67325.1"/>
    </source>
</evidence>
<keyword evidence="3" id="KW-1185">Reference proteome</keyword>
<sequence>MIYFLNEYLMALNSGLEYNEINRIQLFKNNHVPAKIVTRDYNQELHRNMTTLGLEDDDVVNMFDFFQHAEHIEKPKTLKTVDLNLPKDYEIDQGADFSRMTDGDRVVGDIYFASGTYGQVSYINYYDAYGHTAKTEFYDWRGFKSMDKYFTPTGDPAAEFLFTPAGKCVYQAYYMHDANGNPVNSLLKLVDYKGEDYNFDNLNELFTFFLDELNRSQGSHQTFIADRPAQTNLPMLNMVTLAHKYVSLPIVHATNPNEPVRSDFDAAYVPVFGPRIDELDGIIVMTKAQQKDLEKKLNHPRVPVYVIPGKAVLNAVRNEPHILHRTRANDRLIFVGRLTAEKQVEQLIRSLQIVGEKIPNVSLDVYGYGSEQDINGLKKLAQDLKVADKVHFKGFVYDLTTIYNQAALFVSASSSDAMPLAMIEAMAHGVPAVAYESHYGPSEIIKDHENGRLIEEGDGDVFLFSRAIIDLLSDPDLLAKYSEKAYEIGERYSEEKVLESWQPIIAKNA</sequence>
<dbReference type="PATRIC" id="fig|319652.3.peg.871"/>
<proteinExistence type="predicted"/>
<dbReference type="OrthoDB" id="570545at2"/>
<dbReference type="AlphaFoldDB" id="A0A0R2J040"/>
<comment type="caution">
    <text evidence="2">The sequence shown here is derived from an EMBL/GenBank/DDBJ whole genome shotgun (WGS) entry which is preliminary data.</text>
</comment>
<feature type="domain" description="Glycosyl transferase family 1" evidence="1">
    <location>
        <begin position="331"/>
        <end position="487"/>
    </location>
</feature>
<name>A0A0R2J040_9LACO</name>
<dbReference type="EMBL" id="JQBR01000002">
    <property type="protein sequence ID" value="KRN67325.1"/>
    <property type="molecule type" value="Genomic_DNA"/>
</dbReference>
<evidence type="ECO:0000313" key="3">
    <source>
        <dbReference type="Proteomes" id="UP000051568"/>
    </source>
</evidence>
<reference evidence="2 3" key="1">
    <citation type="journal article" date="2015" name="Genome Announc.">
        <title>Expanding the biotechnology potential of lactobacilli through comparative genomics of 213 strains and associated genera.</title>
        <authorList>
            <person name="Sun Z."/>
            <person name="Harris H.M."/>
            <person name="McCann A."/>
            <person name="Guo C."/>
            <person name="Argimon S."/>
            <person name="Zhang W."/>
            <person name="Yang X."/>
            <person name="Jeffery I.B."/>
            <person name="Cooney J.C."/>
            <person name="Kagawa T.F."/>
            <person name="Liu W."/>
            <person name="Song Y."/>
            <person name="Salvetti E."/>
            <person name="Wrobel A."/>
            <person name="Rasinkangas P."/>
            <person name="Parkhill J."/>
            <person name="Rea M.C."/>
            <person name="O'Sullivan O."/>
            <person name="Ritari J."/>
            <person name="Douillard F.P."/>
            <person name="Paul Ross R."/>
            <person name="Yang R."/>
            <person name="Briner A.E."/>
            <person name="Felis G.E."/>
            <person name="de Vos W.M."/>
            <person name="Barrangou R."/>
            <person name="Klaenhammer T.R."/>
            <person name="Caufield P.W."/>
            <person name="Cui Y."/>
            <person name="Zhang H."/>
            <person name="O'Toole P.W."/>
        </authorList>
    </citation>
    <scope>NUCLEOTIDE SEQUENCE [LARGE SCALE GENOMIC DNA]</scope>
    <source>
        <strain evidence="2 3">DSM 17757</strain>
    </source>
</reference>
<dbReference type="InterPro" id="IPR001296">
    <property type="entry name" value="Glyco_trans_1"/>
</dbReference>
<dbReference type="RefSeq" id="WP_057749192.1">
    <property type="nucleotide sequence ID" value="NZ_BJVH01000003.1"/>
</dbReference>